<dbReference type="Proteomes" id="UP000283832">
    <property type="component" value="Unassembled WGS sequence"/>
</dbReference>
<comment type="caution">
    <text evidence="3">The sequence shown here is derived from an EMBL/GenBank/DDBJ whole genome shotgun (WGS) entry which is preliminary data.</text>
</comment>
<reference evidence="3 4" key="1">
    <citation type="submission" date="2018-08" db="EMBL/GenBank/DDBJ databases">
        <title>Jishengella sp. nov., isolated from a root of Azadirachta indica A. Juss. var. siamensis Valenton.</title>
        <authorList>
            <person name="Kuncharoen N."/>
            <person name="Tanasupawat S."/>
            <person name="Kudo T."/>
            <person name="Ohkuma M."/>
        </authorList>
    </citation>
    <scope>NUCLEOTIDE SEQUENCE [LARGE SCALE GENOMIC DNA]</scope>
    <source>
        <strain evidence="3 4">AZ1-13</strain>
    </source>
</reference>
<dbReference type="InterPro" id="IPR032877">
    <property type="entry name" value="Transposase_HTH"/>
</dbReference>
<keyword evidence="4" id="KW-1185">Reference proteome</keyword>
<dbReference type="PANTHER" id="PTHR33498">
    <property type="entry name" value="TRANSPOSASE FOR INSERTION SEQUENCE ELEMENT IS1557"/>
    <property type="match status" value="1"/>
</dbReference>
<name>A0A418MLW8_9ACTN</name>
<evidence type="ECO:0000259" key="2">
    <source>
        <dbReference type="Pfam" id="PF14690"/>
    </source>
</evidence>
<dbReference type="EMBL" id="QXEC01000069">
    <property type="protein sequence ID" value="RIV29278.1"/>
    <property type="molecule type" value="Genomic_DNA"/>
</dbReference>
<gene>
    <name evidence="3" type="ORF">D2L64_26935</name>
</gene>
<evidence type="ECO:0000313" key="4">
    <source>
        <dbReference type="Proteomes" id="UP000283832"/>
    </source>
</evidence>
<dbReference type="PANTHER" id="PTHR33498:SF1">
    <property type="entry name" value="TRANSPOSASE FOR INSERTION SEQUENCE ELEMENT IS1557"/>
    <property type="match status" value="1"/>
</dbReference>
<feature type="domain" description="Transposase IS204/IS1001/IS1096/IS1165 helix-turn-helix" evidence="1">
    <location>
        <begin position="92"/>
        <end position="144"/>
    </location>
</feature>
<dbReference type="Pfam" id="PF14690">
    <property type="entry name" value="Zn_ribbon_ISL3"/>
    <property type="match status" value="1"/>
</dbReference>
<feature type="non-terminal residue" evidence="3">
    <location>
        <position position="187"/>
    </location>
</feature>
<feature type="domain" description="Transposase IS204/IS1001/IS1096/IS1165 zinc-finger" evidence="2">
    <location>
        <begin position="39"/>
        <end position="82"/>
    </location>
</feature>
<dbReference type="Pfam" id="PF13542">
    <property type="entry name" value="HTH_Tnp_ISL3"/>
    <property type="match status" value="1"/>
</dbReference>
<evidence type="ECO:0000259" key="1">
    <source>
        <dbReference type="Pfam" id="PF13542"/>
    </source>
</evidence>
<accession>A0A418MLW8</accession>
<dbReference type="InterPro" id="IPR029261">
    <property type="entry name" value="Transposase_Znf"/>
</dbReference>
<organism evidence="3 4">
    <name type="scientific">Micromonospora radicis</name>
    <dbReference type="NCBI Taxonomy" id="1894971"/>
    <lineage>
        <taxon>Bacteria</taxon>
        <taxon>Bacillati</taxon>
        <taxon>Actinomycetota</taxon>
        <taxon>Actinomycetes</taxon>
        <taxon>Micromonosporales</taxon>
        <taxon>Micromonosporaceae</taxon>
        <taxon>Micromonospora</taxon>
    </lineage>
</organism>
<dbReference type="RefSeq" id="WP_199714828.1">
    <property type="nucleotide sequence ID" value="NZ_QXEC01000069.1"/>
</dbReference>
<protein>
    <submittedName>
        <fullName evidence="3">Transposase family protein</fullName>
    </submittedName>
</protein>
<sequence>MVNDTTRLLGLDGLVADRVELHPDGSPVVYLSTGDEQARCCPQCGLRAVRVKQWTTTRPRDLPMAGRMARLRWRKRRWHCDQPGCPRKSFTEQVAQVPARARITVRLRQAAGAAVADANRTIVQTARDLGMSWPIVAAAFTAHVGKVLPAEPEPVTVLGIDEVRRGKPRWSFDEVTASWTTLVDRWH</sequence>
<proteinExistence type="predicted"/>
<dbReference type="AlphaFoldDB" id="A0A418MLW8"/>
<dbReference type="InterPro" id="IPR047951">
    <property type="entry name" value="Transpos_ISL3"/>
</dbReference>
<evidence type="ECO:0000313" key="3">
    <source>
        <dbReference type="EMBL" id="RIV29278.1"/>
    </source>
</evidence>